<keyword evidence="3" id="KW-0012">Acyltransferase</keyword>
<feature type="transmembrane region" description="Helical" evidence="1">
    <location>
        <begin position="81"/>
        <end position="101"/>
    </location>
</feature>
<dbReference type="AlphaFoldDB" id="A0AA49JB21"/>
<keyword evidence="1" id="KW-0472">Membrane</keyword>
<reference evidence="3" key="2">
    <citation type="journal article" date="2024" name="Antonie Van Leeuwenhoek">
        <title>Roseihalotalea indica gen. nov., sp. nov., a halophilic Bacteroidetes from mesopelagic Southwest Indian Ocean with higher carbohydrate metabolic potential.</title>
        <authorList>
            <person name="Chen B."/>
            <person name="Zhang M."/>
            <person name="Lin D."/>
            <person name="Ye J."/>
            <person name="Tang K."/>
        </authorList>
    </citation>
    <scope>NUCLEOTIDE SEQUENCE</scope>
    <source>
        <strain evidence="3">TK19036</strain>
    </source>
</reference>
<keyword evidence="3" id="KW-0808">Transferase</keyword>
<evidence type="ECO:0000313" key="3">
    <source>
        <dbReference type="EMBL" id="WKN34163.1"/>
    </source>
</evidence>
<gene>
    <name evidence="3" type="ORF">K4G66_17430</name>
</gene>
<dbReference type="GO" id="GO:0016747">
    <property type="term" value="F:acyltransferase activity, transferring groups other than amino-acyl groups"/>
    <property type="evidence" value="ECO:0007669"/>
    <property type="project" value="InterPro"/>
</dbReference>
<feature type="transmembrane region" description="Helical" evidence="1">
    <location>
        <begin position="44"/>
        <end position="61"/>
    </location>
</feature>
<feature type="transmembrane region" description="Helical" evidence="1">
    <location>
        <begin position="251"/>
        <end position="267"/>
    </location>
</feature>
<keyword evidence="1" id="KW-1133">Transmembrane helix</keyword>
<proteinExistence type="predicted"/>
<accession>A0AA49JB21</accession>
<feature type="domain" description="Acyltransferase 3" evidence="2">
    <location>
        <begin position="14"/>
        <end position="329"/>
    </location>
</feature>
<feature type="transmembrane region" description="Helical" evidence="1">
    <location>
        <begin position="317"/>
        <end position="334"/>
    </location>
</feature>
<feature type="transmembrane region" description="Helical" evidence="1">
    <location>
        <begin position="212"/>
        <end position="231"/>
    </location>
</feature>
<feature type="transmembrane region" description="Helical" evidence="1">
    <location>
        <begin position="12"/>
        <end position="32"/>
    </location>
</feature>
<reference evidence="3" key="1">
    <citation type="journal article" date="2023" name="Comput. Struct. Biotechnol. J.">
        <title>Discovery of a novel marine Bacteroidetes with a rich repertoire of carbohydrate-active enzymes.</title>
        <authorList>
            <person name="Chen B."/>
            <person name="Liu G."/>
            <person name="Chen Q."/>
            <person name="Wang H."/>
            <person name="Liu L."/>
            <person name="Tang K."/>
        </authorList>
    </citation>
    <scope>NUCLEOTIDE SEQUENCE</scope>
    <source>
        <strain evidence="3">TK19036</strain>
    </source>
</reference>
<evidence type="ECO:0000256" key="1">
    <source>
        <dbReference type="SAM" id="Phobius"/>
    </source>
</evidence>
<keyword evidence="1" id="KW-0812">Transmembrane</keyword>
<organism evidence="3">
    <name type="scientific">Roseihalotalea indica</name>
    <dbReference type="NCBI Taxonomy" id="2867963"/>
    <lineage>
        <taxon>Bacteria</taxon>
        <taxon>Pseudomonadati</taxon>
        <taxon>Bacteroidota</taxon>
        <taxon>Cytophagia</taxon>
        <taxon>Cytophagales</taxon>
        <taxon>Catalimonadaceae</taxon>
        <taxon>Roseihalotalea</taxon>
    </lineage>
</organism>
<feature type="transmembrane region" description="Helical" evidence="1">
    <location>
        <begin position="287"/>
        <end position="305"/>
    </location>
</feature>
<evidence type="ECO:0000259" key="2">
    <source>
        <dbReference type="Pfam" id="PF01757"/>
    </source>
</evidence>
<feature type="transmembrane region" description="Helical" evidence="1">
    <location>
        <begin position="184"/>
        <end position="200"/>
    </location>
</feature>
<feature type="transmembrane region" description="Helical" evidence="1">
    <location>
        <begin position="152"/>
        <end position="172"/>
    </location>
</feature>
<protein>
    <submittedName>
        <fullName evidence="3">Acyltransferase</fullName>
    </submittedName>
</protein>
<dbReference type="Pfam" id="PF01757">
    <property type="entry name" value="Acyl_transf_3"/>
    <property type="match status" value="1"/>
</dbReference>
<sequence length="355" mass="41987">MSNVQTRIPTQRNFSLDFMRFLGVLVIIYAHTHPPDWIDQIRNFGTPLLIVASAATYAYIYRSRSLDVPKFLKKRVYRLLIPLWVFLTFFFGSIALLSLVINKPYPYDTDTIFESYILHDGIGYVWIFKVYLYLAFLTPPLLAFYRNTRSDLRYYGILLVIFALYSVLCLYYERSMSEADYNLFSQYVLTILPYGVLYCYGLRLHTLRKQTILIIALLSGFLCGLMAVYLYQTTGDWVPTQEYKYPPQLYYLSYALLWINLIYLFAYSRVVKNIPTAIMQWLSENSLWIYLWHILAINVWDRIIPHDGTFTTSFFKFWLYFFTSVGIVLVQNEISSRIPWLRLLLNGDRKIKKVA</sequence>
<dbReference type="EMBL" id="CP120682">
    <property type="protein sequence ID" value="WKN34163.1"/>
    <property type="molecule type" value="Genomic_DNA"/>
</dbReference>
<name>A0AA49JB21_9BACT</name>
<feature type="transmembrane region" description="Helical" evidence="1">
    <location>
        <begin position="121"/>
        <end position="145"/>
    </location>
</feature>
<dbReference type="InterPro" id="IPR002656">
    <property type="entry name" value="Acyl_transf_3_dom"/>
</dbReference>